<gene>
    <name evidence="2" type="ORF">BIV24_27450</name>
</gene>
<accession>A0A1S2NWX9</accession>
<feature type="compositionally biased region" description="Basic and acidic residues" evidence="1">
    <location>
        <begin position="267"/>
        <end position="281"/>
    </location>
</feature>
<dbReference type="EMBL" id="MLYP01000082">
    <property type="protein sequence ID" value="OIJ86028.1"/>
    <property type="molecule type" value="Genomic_DNA"/>
</dbReference>
<comment type="caution">
    <text evidence="2">The sequence shown here is derived from an EMBL/GenBank/DDBJ whole genome shotgun (WGS) entry which is preliminary data.</text>
</comment>
<organism evidence="2 3">
    <name type="scientific">Streptomyces colonosanans</name>
    <dbReference type="NCBI Taxonomy" id="1428652"/>
    <lineage>
        <taxon>Bacteria</taxon>
        <taxon>Bacillati</taxon>
        <taxon>Actinomycetota</taxon>
        <taxon>Actinomycetes</taxon>
        <taxon>Kitasatosporales</taxon>
        <taxon>Streptomycetaceae</taxon>
        <taxon>Streptomyces</taxon>
    </lineage>
</organism>
<evidence type="ECO:0000313" key="3">
    <source>
        <dbReference type="Proteomes" id="UP000179935"/>
    </source>
</evidence>
<sequence>MPVEPRMLAIRGLGRSGTAEVAEELLNDVMGAVYGWLGKAAEIASTLGPQAKKSVRARALELTDDLSTAPSITGIVLKALARLGLTEDVDRLAGPALSNHAVPSGAVRQITESWLTVTASENRRHVAESVAALILERPVGDGQSHMAAGEVLEKFGENEAAVPVARRLLVPGPVNPETVKWAASILVKVYGQQAVAEISGALHASSPRHGPVPRSPSPAAHRPGRARGTRRGGLMGPRAPRQLTLVRQLRRAPRRRLAGGRRSVGGRRRDAADHARPERGGRGPAGRGRGPLRRRSP</sequence>
<evidence type="ECO:0000256" key="1">
    <source>
        <dbReference type="SAM" id="MobiDB-lite"/>
    </source>
</evidence>
<dbReference type="AlphaFoldDB" id="A0A1S2NWX9"/>
<dbReference type="RefSeq" id="WP_071369155.1">
    <property type="nucleotide sequence ID" value="NZ_MLYP01000082.1"/>
</dbReference>
<proteinExistence type="predicted"/>
<protein>
    <submittedName>
        <fullName evidence="2">Uncharacterized protein</fullName>
    </submittedName>
</protein>
<dbReference type="STRING" id="1428652.BIV24_27450"/>
<dbReference type="Proteomes" id="UP000179935">
    <property type="component" value="Unassembled WGS sequence"/>
</dbReference>
<name>A0A1S2NWX9_9ACTN</name>
<evidence type="ECO:0000313" key="2">
    <source>
        <dbReference type="EMBL" id="OIJ86028.1"/>
    </source>
</evidence>
<feature type="region of interest" description="Disordered" evidence="1">
    <location>
        <begin position="202"/>
        <end position="297"/>
    </location>
</feature>
<keyword evidence="3" id="KW-1185">Reference proteome</keyword>
<reference evidence="2 3" key="1">
    <citation type="submission" date="2016-10" db="EMBL/GenBank/DDBJ databases">
        <title>Genome sequence of Streptomyces sp. MUSC 93.</title>
        <authorList>
            <person name="Lee L.-H."/>
            <person name="Ser H.-L."/>
            <person name="Law J.W.-F."/>
        </authorList>
    </citation>
    <scope>NUCLEOTIDE SEQUENCE [LARGE SCALE GENOMIC DNA]</scope>
    <source>
        <strain evidence="2 3">MUSC 93</strain>
    </source>
</reference>
<feature type="compositionally biased region" description="Basic residues" evidence="1">
    <location>
        <begin position="248"/>
        <end position="259"/>
    </location>
</feature>